<reference evidence="2 3" key="1">
    <citation type="submission" date="2016-10" db="EMBL/GenBank/DDBJ databases">
        <authorList>
            <person name="de Groot N.N."/>
        </authorList>
    </citation>
    <scope>NUCLEOTIDE SEQUENCE [LARGE SCALE GENOMIC DNA]</scope>
    <source>
        <strain evidence="2 3">DSM 21650</strain>
    </source>
</reference>
<dbReference type="GO" id="GO:0003824">
    <property type="term" value="F:catalytic activity"/>
    <property type="evidence" value="ECO:0007669"/>
    <property type="project" value="InterPro"/>
</dbReference>
<dbReference type="Pfam" id="PF04055">
    <property type="entry name" value="Radical_SAM"/>
    <property type="match status" value="1"/>
</dbReference>
<name>A0A1H3QSL3_9FIRM</name>
<dbReference type="SFLD" id="SFLDG01065">
    <property type="entry name" value="anaerobic_coproporphyrinogen-I"/>
    <property type="match status" value="1"/>
</dbReference>
<feature type="domain" description="Radical SAM core" evidence="1">
    <location>
        <begin position="170"/>
        <end position="420"/>
    </location>
</feature>
<sequence>MKMIYVYLEGHDYRYEVSELIKVFYFNTEIKFIENKALIDNQSLLIVSLLSDTLDKTSVVTRVLQYGETITNNVIDDISKIDIKDNDNIKIYKIAIKQSIYNALSKINTIKVPWGILTGIRPTKIVHELLDKNIKSNHIINILTNEYKLSEEKASLILHIATVERNVVDFNEYNRFSLYVNIPFCPTKCLYCSFLSNPISKYSNLIDIYTDRLIYEINETSKLLKNSMIDTVYIGGGTPTSLPIQNLQRIINKIQDIFGENNIREFTVEAGRPDTINKEMLIMLRENNIRRISINPQTMWDKTLSLIGRKHTSKEIIDAFKLAKKIGFNTVNMDIIVGLPEEGPKEVEATMKEIIKLNPENLTVHTMAIKRSSRLKENLQEYSLAAQSTIEEMLYITRDYADKMGMYPYYMYRQKQILGNFENIGYSKAGKECIYNILIMEEKQTIIAVGAGGVSKFYFPKENRIERVPNLKDLREYLSRTEEMIRRKEKYIKALT</sequence>
<dbReference type="Proteomes" id="UP000198625">
    <property type="component" value="Unassembled WGS sequence"/>
</dbReference>
<dbReference type="PANTHER" id="PTHR13932">
    <property type="entry name" value="COPROPORPHYRINIGEN III OXIDASE"/>
    <property type="match status" value="1"/>
</dbReference>
<evidence type="ECO:0000313" key="2">
    <source>
        <dbReference type="EMBL" id="SDZ16263.1"/>
    </source>
</evidence>
<dbReference type="PROSITE" id="PS51918">
    <property type="entry name" value="RADICAL_SAM"/>
    <property type="match status" value="1"/>
</dbReference>
<dbReference type="EMBL" id="FNQE01000022">
    <property type="protein sequence ID" value="SDZ16263.1"/>
    <property type="molecule type" value="Genomic_DNA"/>
</dbReference>
<dbReference type="InterPro" id="IPR023995">
    <property type="entry name" value="HemZ"/>
</dbReference>
<accession>A0A1H3QSL3</accession>
<dbReference type="GO" id="GO:0005737">
    <property type="term" value="C:cytoplasm"/>
    <property type="evidence" value="ECO:0007669"/>
    <property type="project" value="TreeGrafter"/>
</dbReference>
<dbReference type="AlphaFoldDB" id="A0A1H3QSL3"/>
<dbReference type="PANTHER" id="PTHR13932:SF1">
    <property type="entry name" value="OXYGEN-INDEPENDENT COPROPORPHYRINOGEN-III OXIDASE-LIKE PROTEIN HEMZ"/>
    <property type="match status" value="1"/>
</dbReference>
<dbReference type="GO" id="GO:0006779">
    <property type="term" value="P:porphyrin-containing compound biosynthetic process"/>
    <property type="evidence" value="ECO:0007669"/>
    <property type="project" value="TreeGrafter"/>
</dbReference>
<evidence type="ECO:0000259" key="1">
    <source>
        <dbReference type="PROSITE" id="PS51918"/>
    </source>
</evidence>
<dbReference type="STRING" id="415015.SAMN05660462_02066"/>
<dbReference type="InterPro" id="IPR034505">
    <property type="entry name" value="Coproporphyrinogen-III_oxidase"/>
</dbReference>
<proteinExistence type="predicted"/>
<keyword evidence="3" id="KW-1185">Reference proteome</keyword>
<dbReference type="SFLD" id="SFLDF00310">
    <property type="entry name" value="oxygen-independent_coproporphy"/>
    <property type="match status" value="1"/>
</dbReference>
<dbReference type="SMART" id="SM00729">
    <property type="entry name" value="Elp3"/>
    <property type="match status" value="1"/>
</dbReference>
<dbReference type="Gene3D" id="3.80.30.20">
    <property type="entry name" value="tm_1862 like domain"/>
    <property type="match status" value="1"/>
</dbReference>
<protein>
    <submittedName>
        <fullName evidence="2">Oxygen-independent coproporphyrinogen-3 oxidase</fullName>
    </submittedName>
</protein>
<dbReference type="SFLD" id="SFLDS00029">
    <property type="entry name" value="Radical_SAM"/>
    <property type="match status" value="1"/>
</dbReference>
<dbReference type="InterPro" id="IPR023404">
    <property type="entry name" value="rSAM_horseshoe"/>
</dbReference>
<evidence type="ECO:0000313" key="3">
    <source>
        <dbReference type="Proteomes" id="UP000198625"/>
    </source>
</evidence>
<organism evidence="2 3">
    <name type="scientific">Proteiniborus ethanoligenes</name>
    <dbReference type="NCBI Taxonomy" id="415015"/>
    <lineage>
        <taxon>Bacteria</taxon>
        <taxon>Bacillati</taxon>
        <taxon>Bacillota</taxon>
        <taxon>Clostridia</taxon>
        <taxon>Eubacteriales</taxon>
        <taxon>Proteiniborus</taxon>
    </lineage>
</organism>
<dbReference type="NCBIfam" id="TIGR03994">
    <property type="entry name" value="rSAM_HemZ"/>
    <property type="match status" value="1"/>
</dbReference>
<dbReference type="SUPFAM" id="SSF102114">
    <property type="entry name" value="Radical SAM enzymes"/>
    <property type="match status" value="1"/>
</dbReference>
<dbReference type="InterPro" id="IPR007197">
    <property type="entry name" value="rSAM"/>
</dbReference>
<dbReference type="InterPro" id="IPR058240">
    <property type="entry name" value="rSAM_sf"/>
</dbReference>
<dbReference type="CDD" id="cd01335">
    <property type="entry name" value="Radical_SAM"/>
    <property type="match status" value="1"/>
</dbReference>
<dbReference type="InterPro" id="IPR006638">
    <property type="entry name" value="Elp3/MiaA/NifB-like_rSAM"/>
</dbReference>
<dbReference type="GO" id="GO:0051539">
    <property type="term" value="F:4 iron, 4 sulfur cluster binding"/>
    <property type="evidence" value="ECO:0007669"/>
    <property type="project" value="TreeGrafter"/>
</dbReference>
<gene>
    <name evidence="2" type="ORF">SAMN05660462_02066</name>
</gene>